<dbReference type="Proteomes" id="UP000642070">
    <property type="component" value="Unassembled WGS sequence"/>
</dbReference>
<sequence length="228" mass="25337">MSRPTAVPQEVRLRMRAQRLAGWTWPQIAEDLNQREVPTSQGARRWTAAVARALVQHWQQADEGVRLPSDLGDPPDLGRPVWRQPTLSDADRATIRQLYIDGTALEEIKATFGVSKNLIYSLVGSSERRRPAQRPNKPDPRALAPLELGRLRQLSALAAKVRGQTSPDHPAREHSRQFAELLAALIDEGFTARSLADKIGCSRAKIELALGRHGHRPLPPSLTPRSKS</sequence>
<organism evidence="1 2">
    <name type="scientific">Dactylosporangium sucinum</name>
    <dbReference type="NCBI Taxonomy" id="1424081"/>
    <lineage>
        <taxon>Bacteria</taxon>
        <taxon>Bacillati</taxon>
        <taxon>Actinomycetota</taxon>
        <taxon>Actinomycetes</taxon>
        <taxon>Micromonosporales</taxon>
        <taxon>Micromonosporaceae</taxon>
        <taxon>Dactylosporangium</taxon>
    </lineage>
</organism>
<dbReference type="RefSeq" id="WP_380018320.1">
    <property type="nucleotide sequence ID" value="NZ_JBHMED010000015.1"/>
</dbReference>
<evidence type="ECO:0000313" key="1">
    <source>
        <dbReference type="EMBL" id="GGM23966.1"/>
    </source>
</evidence>
<accession>A0A917WRS5</accession>
<comment type="caution">
    <text evidence="1">The sequence shown here is derived from an EMBL/GenBank/DDBJ whole genome shotgun (WGS) entry which is preliminary data.</text>
</comment>
<reference evidence="1" key="2">
    <citation type="submission" date="2020-09" db="EMBL/GenBank/DDBJ databases">
        <authorList>
            <person name="Sun Q."/>
            <person name="Ohkuma M."/>
        </authorList>
    </citation>
    <scope>NUCLEOTIDE SEQUENCE</scope>
    <source>
        <strain evidence="1">JCM 19831</strain>
    </source>
</reference>
<reference evidence="1" key="1">
    <citation type="journal article" date="2014" name="Int. J. Syst. Evol. Microbiol.">
        <title>Complete genome sequence of Corynebacterium casei LMG S-19264T (=DSM 44701T), isolated from a smear-ripened cheese.</title>
        <authorList>
            <consortium name="US DOE Joint Genome Institute (JGI-PGF)"/>
            <person name="Walter F."/>
            <person name="Albersmeier A."/>
            <person name="Kalinowski J."/>
            <person name="Ruckert C."/>
        </authorList>
    </citation>
    <scope>NUCLEOTIDE SEQUENCE</scope>
    <source>
        <strain evidence="1">JCM 19831</strain>
    </source>
</reference>
<keyword evidence="2" id="KW-1185">Reference proteome</keyword>
<dbReference type="EMBL" id="BMPI01000010">
    <property type="protein sequence ID" value="GGM23966.1"/>
    <property type="molecule type" value="Genomic_DNA"/>
</dbReference>
<protein>
    <submittedName>
        <fullName evidence="1">Uncharacterized protein</fullName>
    </submittedName>
</protein>
<evidence type="ECO:0000313" key="2">
    <source>
        <dbReference type="Proteomes" id="UP000642070"/>
    </source>
</evidence>
<name>A0A917WRS5_9ACTN</name>
<proteinExistence type="predicted"/>
<dbReference type="AlphaFoldDB" id="A0A917WRS5"/>
<gene>
    <name evidence="1" type="ORF">GCM10007977_026390</name>
</gene>